<organism evidence="1 2">
    <name type="scientific">Roseateles toxinivorans</name>
    <dbReference type="NCBI Taxonomy" id="270368"/>
    <lineage>
        <taxon>Bacteria</taxon>
        <taxon>Pseudomonadati</taxon>
        <taxon>Pseudomonadota</taxon>
        <taxon>Betaproteobacteria</taxon>
        <taxon>Burkholderiales</taxon>
        <taxon>Sphaerotilaceae</taxon>
        <taxon>Roseateles</taxon>
    </lineage>
</organism>
<dbReference type="Proteomes" id="UP000295361">
    <property type="component" value="Unassembled WGS sequence"/>
</dbReference>
<dbReference type="InParanoid" id="A0A4R6QQI8"/>
<sequence>MQVIATYFKYDTAPMHLFLDTEFTDLLHCELLSIGIVTEDGQEFYAERSDADLAQCSDFCRVAVLPLLGSEQAAICTEAELSTRLKAWLAKFEHAGQVLVSVDHPTDWELFTYLARDEDTLKVPDWIRGQSIRSSIDPRDIEEYWRLNGRRDHHALHDAKALCFAWQQSAKGNECI</sequence>
<dbReference type="Gene3D" id="3.30.420.10">
    <property type="entry name" value="Ribonuclease H-like superfamily/Ribonuclease H"/>
    <property type="match status" value="1"/>
</dbReference>
<reference evidence="1 2" key="1">
    <citation type="submission" date="2019-03" db="EMBL/GenBank/DDBJ databases">
        <title>Genomic Encyclopedia of Type Strains, Phase IV (KMG-IV): sequencing the most valuable type-strain genomes for metagenomic binning, comparative biology and taxonomic classification.</title>
        <authorList>
            <person name="Goeker M."/>
        </authorList>
    </citation>
    <scope>NUCLEOTIDE SEQUENCE [LARGE SCALE GENOMIC DNA]</scope>
    <source>
        <strain evidence="1 2">DSM 16998</strain>
    </source>
</reference>
<proteinExistence type="predicted"/>
<name>A0A4R6QQI8_9BURK</name>
<dbReference type="OrthoDB" id="6482216at2"/>
<dbReference type="EMBL" id="SNXS01000002">
    <property type="protein sequence ID" value="TDP72987.1"/>
    <property type="molecule type" value="Genomic_DNA"/>
</dbReference>
<dbReference type="AlphaFoldDB" id="A0A4R6QQI8"/>
<protein>
    <submittedName>
        <fullName evidence="1">Uncharacterized protein DUF5051</fullName>
    </submittedName>
</protein>
<comment type="caution">
    <text evidence="1">The sequence shown here is derived from an EMBL/GenBank/DDBJ whole genome shotgun (WGS) entry which is preliminary data.</text>
</comment>
<accession>A0A4R6QQI8</accession>
<evidence type="ECO:0000313" key="2">
    <source>
        <dbReference type="Proteomes" id="UP000295361"/>
    </source>
</evidence>
<dbReference type="RefSeq" id="WP_133700405.1">
    <property type="nucleotide sequence ID" value="NZ_SNXS01000002.1"/>
</dbReference>
<dbReference type="InterPro" id="IPR036397">
    <property type="entry name" value="RNaseH_sf"/>
</dbReference>
<gene>
    <name evidence="1" type="ORF">DES47_102733</name>
</gene>
<keyword evidence="2" id="KW-1185">Reference proteome</keyword>
<evidence type="ECO:0000313" key="1">
    <source>
        <dbReference type="EMBL" id="TDP72987.1"/>
    </source>
</evidence>
<dbReference type="GO" id="GO:0003676">
    <property type="term" value="F:nucleic acid binding"/>
    <property type="evidence" value="ECO:0007669"/>
    <property type="project" value="InterPro"/>
</dbReference>